<gene>
    <name evidence="10" type="primary">LOC112048272</name>
</gene>
<keyword evidence="3" id="KW-0677">Repeat</keyword>
<feature type="domain" description="C2H2-type" evidence="8">
    <location>
        <begin position="220"/>
        <end position="247"/>
    </location>
</feature>
<dbReference type="Gene3D" id="3.30.160.60">
    <property type="entry name" value="Classic Zinc Finger"/>
    <property type="match status" value="3"/>
</dbReference>
<dbReference type="OrthoDB" id="8922241at2759"/>
<evidence type="ECO:0000256" key="5">
    <source>
        <dbReference type="ARBA" id="ARBA00022833"/>
    </source>
</evidence>
<name>A0A6J1N931_BICAN</name>
<dbReference type="PROSITE" id="PS50157">
    <property type="entry name" value="ZINC_FINGER_C2H2_2"/>
    <property type="match status" value="5"/>
</dbReference>
<comment type="subcellular location">
    <subcellularLocation>
        <location evidence="1">Nucleus</location>
    </subcellularLocation>
</comment>
<evidence type="ECO:0000313" key="10">
    <source>
        <dbReference type="RefSeq" id="XP_023941518.2"/>
    </source>
</evidence>
<dbReference type="Pfam" id="PF00096">
    <property type="entry name" value="zf-C2H2"/>
    <property type="match status" value="1"/>
</dbReference>
<dbReference type="GeneID" id="112048272"/>
<evidence type="ECO:0000256" key="2">
    <source>
        <dbReference type="ARBA" id="ARBA00022723"/>
    </source>
</evidence>
<proteinExistence type="predicted"/>
<evidence type="ECO:0000256" key="6">
    <source>
        <dbReference type="ARBA" id="ARBA00023242"/>
    </source>
</evidence>
<keyword evidence="5" id="KW-0862">Zinc</keyword>
<dbReference type="PANTHER" id="PTHR24394:SF29">
    <property type="entry name" value="MYONEURIN"/>
    <property type="match status" value="1"/>
</dbReference>
<dbReference type="GO" id="GO:0005634">
    <property type="term" value="C:nucleus"/>
    <property type="evidence" value="ECO:0007669"/>
    <property type="project" value="UniProtKB-SubCell"/>
</dbReference>
<dbReference type="GO" id="GO:0000981">
    <property type="term" value="F:DNA-binding transcription factor activity, RNA polymerase II-specific"/>
    <property type="evidence" value="ECO:0007669"/>
    <property type="project" value="TreeGrafter"/>
</dbReference>
<dbReference type="AlphaFoldDB" id="A0A6J1N931"/>
<dbReference type="GO" id="GO:0008270">
    <property type="term" value="F:zinc ion binding"/>
    <property type="evidence" value="ECO:0007669"/>
    <property type="project" value="UniProtKB-KW"/>
</dbReference>
<evidence type="ECO:0000313" key="9">
    <source>
        <dbReference type="Proteomes" id="UP001652582"/>
    </source>
</evidence>
<evidence type="ECO:0000259" key="8">
    <source>
        <dbReference type="PROSITE" id="PS50157"/>
    </source>
</evidence>
<evidence type="ECO:0000256" key="3">
    <source>
        <dbReference type="ARBA" id="ARBA00022737"/>
    </source>
</evidence>
<reference evidence="10" key="1">
    <citation type="submission" date="2025-08" db="UniProtKB">
        <authorList>
            <consortium name="RefSeq"/>
        </authorList>
    </citation>
    <scope>IDENTIFICATION</scope>
</reference>
<dbReference type="PROSITE" id="PS00028">
    <property type="entry name" value="ZINC_FINGER_C2H2_1"/>
    <property type="match status" value="3"/>
</dbReference>
<protein>
    <submittedName>
        <fullName evidence="10">Zinc finger protein 891</fullName>
    </submittedName>
</protein>
<accession>A0A6J1N931</accession>
<evidence type="ECO:0000256" key="4">
    <source>
        <dbReference type="ARBA" id="ARBA00022771"/>
    </source>
</evidence>
<dbReference type="InterPro" id="IPR013087">
    <property type="entry name" value="Znf_C2H2_type"/>
</dbReference>
<feature type="domain" description="C2H2-type" evidence="8">
    <location>
        <begin position="276"/>
        <end position="304"/>
    </location>
</feature>
<keyword evidence="9" id="KW-1185">Reference proteome</keyword>
<dbReference type="KEGG" id="bany:112048272"/>
<evidence type="ECO:0000256" key="7">
    <source>
        <dbReference type="PROSITE-ProRule" id="PRU00042"/>
    </source>
</evidence>
<dbReference type="SMART" id="SM00355">
    <property type="entry name" value="ZnF_C2H2"/>
    <property type="match status" value="6"/>
</dbReference>
<keyword evidence="6" id="KW-0539">Nucleus</keyword>
<dbReference type="RefSeq" id="XP_023941518.2">
    <property type="nucleotide sequence ID" value="XM_024085750.2"/>
</dbReference>
<feature type="domain" description="C2H2-type" evidence="8">
    <location>
        <begin position="191"/>
        <end position="219"/>
    </location>
</feature>
<keyword evidence="4 7" id="KW-0863">Zinc-finger</keyword>
<organism evidence="9 10">
    <name type="scientific">Bicyclus anynana</name>
    <name type="common">Squinting bush brown butterfly</name>
    <dbReference type="NCBI Taxonomy" id="110368"/>
    <lineage>
        <taxon>Eukaryota</taxon>
        <taxon>Metazoa</taxon>
        <taxon>Ecdysozoa</taxon>
        <taxon>Arthropoda</taxon>
        <taxon>Hexapoda</taxon>
        <taxon>Insecta</taxon>
        <taxon>Pterygota</taxon>
        <taxon>Neoptera</taxon>
        <taxon>Endopterygota</taxon>
        <taxon>Lepidoptera</taxon>
        <taxon>Glossata</taxon>
        <taxon>Ditrysia</taxon>
        <taxon>Papilionoidea</taxon>
        <taxon>Nymphalidae</taxon>
        <taxon>Satyrinae</taxon>
        <taxon>Satyrini</taxon>
        <taxon>Mycalesina</taxon>
        <taxon>Bicyclus</taxon>
    </lineage>
</organism>
<feature type="domain" description="C2H2-type" evidence="8">
    <location>
        <begin position="248"/>
        <end position="275"/>
    </location>
</feature>
<keyword evidence="2" id="KW-0479">Metal-binding</keyword>
<evidence type="ECO:0000256" key="1">
    <source>
        <dbReference type="ARBA" id="ARBA00004123"/>
    </source>
</evidence>
<dbReference type="PANTHER" id="PTHR24394">
    <property type="entry name" value="ZINC FINGER PROTEIN"/>
    <property type="match status" value="1"/>
</dbReference>
<feature type="domain" description="C2H2-type" evidence="8">
    <location>
        <begin position="303"/>
        <end position="328"/>
    </location>
</feature>
<dbReference type="SUPFAM" id="SSF57667">
    <property type="entry name" value="beta-beta-alpha zinc fingers"/>
    <property type="match status" value="3"/>
</dbReference>
<dbReference type="InterPro" id="IPR036236">
    <property type="entry name" value="Znf_C2H2_sf"/>
</dbReference>
<dbReference type="Proteomes" id="UP001652582">
    <property type="component" value="Chromosome 18"/>
</dbReference>
<sequence length="328" mass="38811">MEGINVLLGSIINKNVCFLCFKESMNLQNVYDRLEIRSQRFNENLTLNDMILNLLPSFELTFTKSCVDCADLIIRMYIKIHRNNVMKKIINNIVDTIDKEISKNNLSLLQNHGKIDININFHKIMKHSVKISQNYNLCNTVDEIYDDNIANKSEEKSQENQCLICFKLLDNIKDYKIHVKGHKRKRKTVDYHCNYCNYKSPSKQSLQGHINKKHLKIKPHVCNICYKHYYHKKNLIEHEKIHSQIRNEICEVCGDSFIHKKNLLEHLKLHSGEKPYQCEVCDRRFITSGRRLEHIKRCHSEKNECCLLCDKKFSLIKELTRHIKTVHS</sequence>